<proteinExistence type="predicted"/>
<keyword evidence="1" id="KW-0472">Membrane</keyword>
<keyword evidence="1" id="KW-1133">Transmembrane helix</keyword>
<name>A0ABZ3BQZ2_BURPY</name>
<dbReference type="EMBL" id="CP150850">
    <property type="protein sequence ID" value="WZW57661.1"/>
    <property type="molecule type" value="Genomic_DNA"/>
</dbReference>
<accession>A0ABZ3BQZ2</accession>
<keyword evidence="3" id="KW-1185">Reference proteome</keyword>
<dbReference type="RefSeq" id="WP_342311237.1">
    <property type="nucleotide sequence ID" value="NZ_CP150850.1"/>
</dbReference>
<sequence>MPNLAATETSGAASQRTRTLSFALFFLIIACGIVYIATHLSADLSPVRESSVLPFVLLVVALSAALYRALHGLF</sequence>
<keyword evidence="1" id="KW-0812">Transmembrane</keyword>
<feature type="transmembrane region" description="Helical" evidence="1">
    <location>
        <begin position="20"/>
        <end position="40"/>
    </location>
</feature>
<evidence type="ECO:0000256" key="1">
    <source>
        <dbReference type="SAM" id="Phobius"/>
    </source>
</evidence>
<gene>
    <name evidence="2" type="ORF">WN985_19640</name>
</gene>
<organism evidence="2 3">
    <name type="scientific">Burkholderia pyrrocinia</name>
    <name type="common">Pseudomonas pyrrocinia</name>
    <dbReference type="NCBI Taxonomy" id="60550"/>
    <lineage>
        <taxon>Bacteria</taxon>
        <taxon>Pseudomonadati</taxon>
        <taxon>Pseudomonadota</taxon>
        <taxon>Betaproteobacteria</taxon>
        <taxon>Burkholderiales</taxon>
        <taxon>Burkholderiaceae</taxon>
        <taxon>Burkholderia</taxon>
        <taxon>Burkholderia cepacia complex</taxon>
    </lineage>
</organism>
<protein>
    <submittedName>
        <fullName evidence="2">Phosphate transporter</fullName>
    </submittedName>
</protein>
<evidence type="ECO:0000313" key="2">
    <source>
        <dbReference type="EMBL" id="WZW57661.1"/>
    </source>
</evidence>
<reference evidence="2 3" key="1">
    <citation type="submission" date="2024-04" db="EMBL/GenBank/DDBJ databases">
        <title>Biological Control Activity of Plant Growth Promoting Rhizobacteria Burkholderia pyrrocinia BX1 against Tobacco black shank Introduction Tobacco black shank (TBS) caused by the oomycete Phytophthora. nicotianae (P. nicotianae) has become a destructive soil.</title>
        <authorList>
            <person name="Liu X."/>
            <person name="Shu C."/>
        </authorList>
    </citation>
    <scope>NUCLEOTIDE SEQUENCE [LARGE SCALE GENOMIC DNA]</scope>
    <source>
        <strain evidence="2 3">BX1</strain>
    </source>
</reference>
<dbReference type="Proteomes" id="UP001484179">
    <property type="component" value="Chromosome 2"/>
</dbReference>
<evidence type="ECO:0000313" key="3">
    <source>
        <dbReference type="Proteomes" id="UP001484179"/>
    </source>
</evidence>
<feature type="transmembrane region" description="Helical" evidence="1">
    <location>
        <begin position="52"/>
        <end position="70"/>
    </location>
</feature>